<dbReference type="Proteomes" id="UP000436429">
    <property type="component" value="Unassembled WGS sequence"/>
</dbReference>
<gene>
    <name evidence="1" type="ORF">GO726_05515</name>
</gene>
<comment type="caution">
    <text evidence="1">The sequence shown here is derived from an EMBL/GenBank/DDBJ whole genome shotgun (WGS) entry which is preliminary data.</text>
</comment>
<dbReference type="GeneID" id="69509900"/>
<organism evidence="1 2">
    <name type="scientific">Eggerthella lenta</name>
    <name type="common">Eubacterium lentum</name>
    <dbReference type="NCBI Taxonomy" id="84112"/>
    <lineage>
        <taxon>Bacteria</taxon>
        <taxon>Bacillati</taxon>
        <taxon>Actinomycetota</taxon>
        <taxon>Coriobacteriia</taxon>
        <taxon>Eggerthellales</taxon>
        <taxon>Eggerthellaceae</taxon>
        <taxon>Eggerthella</taxon>
    </lineage>
</organism>
<dbReference type="RefSeq" id="WP_057384975.1">
    <property type="nucleotide sequence ID" value="NZ_AP025575.1"/>
</dbReference>
<accession>A0A844RHP2</accession>
<protein>
    <submittedName>
        <fullName evidence="1">Uncharacterized protein</fullName>
    </submittedName>
</protein>
<name>A0A844RHP2_EGGLN</name>
<evidence type="ECO:0000313" key="1">
    <source>
        <dbReference type="EMBL" id="MVN32625.1"/>
    </source>
</evidence>
<reference evidence="1 2" key="1">
    <citation type="submission" date="2019-11" db="EMBL/GenBank/DDBJ databases">
        <title>Whole genome shotgun sequencing (WGS) data from Adlercreutzia equolifaciens ResAG-91, Eggerthella lenta MRI-F36, MRI-F37, MRI-F40, ResAG-49, ResAG-88, ResAG-121, ResAG-145, and Gordonibacter sp. ResAG-5, ResAG-26, ResAG-43, ResAG-50, ResAG-59.</title>
        <authorList>
            <person name="Stoll D.A."/>
            <person name="Danylec N."/>
            <person name="Franz C.M.A.P."/>
            <person name="Huch M."/>
        </authorList>
    </citation>
    <scope>NUCLEOTIDE SEQUENCE [LARGE SCALE GENOMIC DNA]</scope>
    <source>
        <strain evidence="1 2">ResAG-88</strain>
    </source>
</reference>
<dbReference type="EMBL" id="WPOM01000008">
    <property type="protein sequence ID" value="MVN32625.1"/>
    <property type="molecule type" value="Genomic_DNA"/>
</dbReference>
<evidence type="ECO:0000313" key="2">
    <source>
        <dbReference type="Proteomes" id="UP000436429"/>
    </source>
</evidence>
<sequence>MANPSEESIARVVECLFNHPRHRELLYKALVHCQTERTEHAAEEFLARQPEAAQALQTPYTLLRNLAAAGGVTVIAHDAQGLALDETRCEQLRAEGLDDDALADLVAERRVLTTPAGCAACELLAPEHRTLAAIYKVPERRATFVRLLDFCRTPRKLADINQLLADDPALAPSQRTAGQKLHACYFIDRLEEAGGLVWDGSWVTTDAGKRALASV</sequence>
<proteinExistence type="predicted"/>
<dbReference type="AlphaFoldDB" id="A0A844RHP2"/>